<reference evidence="1" key="1">
    <citation type="submission" date="2015-07" db="EMBL/GenBank/DDBJ databases">
        <title>MeaNS - Measles Nucleotide Surveillance Program.</title>
        <authorList>
            <person name="Tran T."/>
            <person name="Druce J."/>
        </authorList>
    </citation>
    <scope>NUCLEOTIDE SEQUENCE</scope>
    <source>
        <strain evidence="1">UCB-OBI-ISO-001</strain>
        <tissue evidence="1">Gonad</tissue>
    </source>
</reference>
<accession>A0A0L8GUW0</accession>
<protein>
    <submittedName>
        <fullName evidence="1">Uncharacterized protein</fullName>
    </submittedName>
</protein>
<gene>
    <name evidence="1" type="ORF">OCBIM_22027444mg</name>
</gene>
<name>A0A0L8GUW0_OCTBM</name>
<dbReference type="EMBL" id="KQ420279">
    <property type="protein sequence ID" value="KOF80758.1"/>
    <property type="molecule type" value="Genomic_DNA"/>
</dbReference>
<evidence type="ECO:0000313" key="1">
    <source>
        <dbReference type="EMBL" id="KOF80758.1"/>
    </source>
</evidence>
<organism evidence="1">
    <name type="scientific">Octopus bimaculoides</name>
    <name type="common">California two-spotted octopus</name>
    <dbReference type="NCBI Taxonomy" id="37653"/>
    <lineage>
        <taxon>Eukaryota</taxon>
        <taxon>Metazoa</taxon>
        <taxon>Spiralia</taxon>
        <taxon>Lophotrochozoa</taxon>
        <taxon>Mollusca</taxon>
        <taxon>Cephalopoda</taxon>
        <taxon>Coleoidea</taxon>
        <taxon>Octopodiformes</taxon>
        <taxon>Octopoda</taxon>
        <taxon>Incirrata</taxon>
        <taxon>Octopodidae</taxon>
        <taxon>Octopus</taxon>
    </lineage>
</organism>
<dbReference type="AlphaFoldDB" id="A0A0L8GUW0"/>
<proteinExistence type="predicted"/>
<sequence>MYLTSVHHFFDFSLCVFVPHLVGGFGGHLASGTTPIFYFRAFGTRGGAI</sequence>